<feature type="compositionally biased region" description="Basic and acidic residues" evidence="1">
    <location>
        <begin position="148"/>
        <end position="170"/>
    </location>
</feature>
<evidence type="ECO:0000256" key="1">
    <source>
        <dbReference type="SAM" id="MobiDB-lite"/>
    </source>
</evidence>
<feature type="region of interest" description="Disordered" evidence="1">
    <location>
        <begin position="137"/>
        <end position="170"/>
    </location>
</feature>
<feature type="compositionally biased region" description="Polar residues" evidence="1">
    <location>
        <begin position="294"/>
        <end position="306"/>
    </location>
</feature>
<gene>
    <name evidence="2" type="ORF">KQX54_013622</name>
</gene>
<evidence type="ECO:0000313" key="2">
    <source>
        <dbReference type="EMBL" id="KAH0549759.1"/>
    </source>
</evidence>
<comment type="caution">
    <text evidence="2">The sequence shown here is derived from an EMBL/GenBank/DDBJ whole genome shotgun (WGS) entry which is preliminary data.</text>
</comment>
<feature type="compositionally biased region" description="Basic and acidic residues" evidence="1">
    <location>
        <begin position="227"/>
        <end position="236"/>
    </location>
</feature>
<sequence length="322" mass="36037">MLFFVLFNFLFSRKRRRDESAAEEMSSINHQDPQEMATQSEIADEELEEMIEEYYLHDDSEEPSQTDDLDISTNAMVISDNLINIIDNQVHSVTTEKEGDREFRLLESSKLDKSRNKTKTLHDSDISLYSSATSSLESSSQVYSVAPEEGRNREFRLPESSKLDKSCDRSKTLHDSNLSLYYSATSSLETSSQAYSVVPEEGGNQEFRLLGSSKLDKSNTNDDNDDEHGSIISDDRFTGSNVFDLEDVSSEASEVSMSQESKASGVSQIDNLREQTLSGESEVSNFSDLKISPHNESSFASANSEFGTVDESETDSVFAKDR</sequence>
<accession>A0AAV7IH69</accession>
<feature type="compositionally biased region" description="Polar residues" evidence="1">
    <location>
        <begin position="250"/>
        <end position="287"/>
    </location>
</feature>
<evidence type="ECO:0000313" key="3">
    <source>
        <dbReference type="Proteomes" id="UP000826195"/>
    </source>
</evidence>
<proteinExistence type="predicted"/>
<feature type="region of interest" description="Disordered" evidence="1">
    <location>
        <begin position="249"/>
        <end position="322"/>
    </location>
</feature>
<dbReference type="AlphaFoldDB" id="A0AAV7IH69"/>
<name>A0AAV7IH69_COTGL</name>
<feature type="region of interest" description="Disordered" evidence="1">
    <location>
        <begin position="214"/>
        <end position="236"/>
    </location>
</feature>
<dbReference type="Proteomes" id="UP000826195">
    <property type="component" value="Unassembled WGS sequence"/>
</dbReference>
<reference evidence="2 3" key="1">
    <citation type="journal article" date="2021" name="J. Hered.">
        <title>A chromosome-level genome assembly of the parasitoid wasp, Cotesia glomerata (Hymenoptera: Braconidae).</title>
        <authorList>
            <person name="Pinto B.J."/>
            <person name="Weis J.J."/>
            <person name="Gamble T."/>
            <person name="Ode P.J."/>
            <person name="Paul R."/>
            <person name="Zaspel J.M."/>
        </authorList>
    </citation>
    <scope>NUCLEOTIDE SEQUENCE [LARGE SCALE GENOMIC DNA]</scope>
    <source>
        <strain evidence="2">CgM1</strain>
    </source>
</reference>
<keyword evidence="3" id="KW-1185">Reference proteome</keyword>
<protein>
    <submittedName>
        <fullName evidence="2">Uncharacterized protein</fullName>
    </submittedName>
</protein>
<dbReference type="EMBL" id="JAHXZJ010001864">
    <property type="protein sequence ID" value="KAH0549759.1"/>
    <property type="molecule type" value="Genomic_DNA"/>
</dbReference>
<organism evidence="2 3">
    <name type="scientific">Cotesia glomerata</name>
    <name type="common">Lepidopteran parasitic wasp</name>
    <name type="synonym">Apanteles glomeratus</name>
    <dbReference type="NCBI Taxonomy" id="32391"/>
    <lineage>
        <taxon>Eukaryota</taxon>
        <taxon>Metazoa</taxon>
        <taxon>Ecdysozoa</taxon>
        <taxon>Arthropoda</taxon>
        <taxon>Hexapoda</taxon>
        <taxon>Insecta</taxon>
        <taxon>Pterygota</taxon>
        <taxon>Neoptera</taxon>
        <taxon>Endopterygota</taxon>
        <taxon>Hymenoptera</taxon>
        <taxon>Apocrita</taxon>
        <taxon>Ichneumonoidea</taxon>
        <taxon>Braconidae</taxon>
        <taxon>Microgastrinae</taxon>
        <taxon>Cotesia</taxon>
    </lineage>
</organism>